<accession>A0A2C5W423</accession>
<name>A0A2C5W423_PSEPU</name>
<proteinExistence type="predicted"/>
<feature type="signal peptide" evidence="2">
    <location>
        <begin position="1"/>
        <end position="24"/>
    </location>
</feature>
<dbReference type="Proteomes" id="UP000222460">
    <property type="component" value="Unassembled WGS sequence"/>
</dbReference>
<feature type="region of interest" description="Disordered" evidence="1">
    <location>
        <begin position="429"/>
        <end position="452"/>
    </location>
</feature>
<gene>
    <name evidence="3" type="ORF">CRX57_00865</name>
</gene>
<evidence type="ECO:0008006" key="5">
    <source>
        <dbReference type="Google" id="ProtNLM"/>
    </source>
</evidence>
<comment type="caution">
    <text evidence="3">The sequence shown here is derived from an EMBL/GenBank/DDBJ whole genome shotgun (WGS) entry which is preliminary data.</text>
</comment>
<sequence>MNQPQGKRAVLAITTALFSASTLAGVYPDFGYQPPASQYSGPLFELSQSYPTQAPQGALPDFFKKLPAKPDNNFETWRAYMEEVKHYCLEGNVEVDWNVQKNKLRQWYHMPWQHYGPLGREGIHGLTKEAQIPVKQLAQTQIASGQTYAVGIYNDIGAYTIGEVWKDPNNPDPGFTSQPKSFANGTVVCKALFADIDRTTVPFLVNPVLWQGYITETFTSANRKIKDVALIQMDIAVRDTRMSDTGWIFGTFQYNGAKTGKPGWDNLVPVGIMWGNDPKETGNDFTNPTPTETRINPALQQTAINANTKELPPTHLGWNGRLNGPVDNPNSSCLSCHATGESPQVAIMNPTFQPKDKIPSPGSAEWMKWFQNIPAGHPFTPGTKSTDYSLQLSGGLVNYFEWKCDMSGIYADGKNACAKVQNLKLKMLKTGDDNSQPQQKVMRDPSLQQLLE</sequence>
<keyword evidence="2" id="KW-0732">Signal</keyword>
<dbReference type="RefSeq" id="WP_098963887.1">
    <property type="nucleotide sequence ID" value="NZ_CP083988.1"/>
</dbReference>
<evidence type="ECO:0000313" key="3">
    <source>
        <dbReference type="EMBL" id="PHH38780.1"/>
    </source>
</evidence>
<evidence type="ECO:0000313" key="4">
    <source>
        <dbReference type="Proteomes" id="UP000222460"/>
    </source>
</evidence>
<dbReference type="AlphaFoldDB" id="A0A2C5W423"/>
<reference evidence="4" key="1">
    <citation type="submission" date="2017-10" db="EMBL/GenBank/DDBJ databases">
        <title>FDA dAtabase for Regulatory Grade micrObial Sequences (FDA-ARGOS): Supporting development and validation of Infectious Disease Dx tests.</title>
        <authorList>
            <person name="Goldberg B."/>
            <person name="Campos J."/>
            <person name="Tallon L."/>
            <person name="Sadzewicz L."/>
            <person name="Ott S."/>
            <person name="Zhao X."/>
            <person name="Nagaraj S."/>
            <person name="Vavikolanu K."/>
            <person name="Aluvathingal J."/>
            <person name="Nadendla S."/>
            <person name="Geyer C."/>
            <person name="Sichtig H."/>
        </authorList>
    </citation>
    <scope>NUCLEOTIDE SEQUENCE [LARGE SCALE GENOMIC DNA]</scope>
    <source>
        <strain evidence="4">FDAARGOS_376</strain>
    </source>
</reference>
<protein>
    <recommendedName>
        <fullName evidence="5">Cytochrome c domain-containing protein</fullName>
    </recommendedName>
</protein>
<dbReference type="EMBL" id="PDKZ01000002">
    <property type="protein sequence ID" value="PHH38780.1"/>
    <property type="molecule type" value="Genomic_DNA"/>
</dbReference>
<evidence type="ECO:0000256" key="1">
    <source>
        <dbReference type="SAM" id="MobiDB-lite"/>
    </source>
</evidence>
<evidence type="ECO:0000256" key="2">
    <source>
        <dbReference type="SAM" id="SignalP"/>
    </source>
</evidence>
<feature type="chain" id="PRO_5012790230" description="Cytochrome c domain-containing protein" evidence="2">
    <location>
        <begin position="25"/>
        <end position="452"/>
    </location>
</feature>
<organism evidence="3 4">
    <name type="scientific">Pseudomonas putida</name>
    <name type="common">Arthrobacter siderocapsulatus</name>
    <dbReference type="NCBI Taxonomy" id="303"/>
    <lineage>
        <taxon>Bacteria</taxon>
        <taxon>Pseudomonadati</taxon>
        <taxon>Pseudomonadota</taxon>
        <taxon>Gammaproteobacteria</taxon>
        <taxon>Pseudomonadales</taxon>
        <taxon>Pseudomonadaceae</taxon>
        <taxon>Pseudomonas</taxon>
    </lineage>
</organism>